<keyword evidence="1" id="KW-0472">Membrane</keyword>
<proteinExistence type="predicted"/>
<keyword evidence="3" id="KW-1185">Reference proteome</keyword>
<dbReference type="RefSeq" id="WP_166855162.1">
    <property type="nucleotide sequence ID" value="NZ_CP063989.1"/>
</dbReference>
<dbReference type="EMBL" id="CP063989">
    <property type="protein sequence ID" value="QPL05996.1"/>
    <property type="molecule type" value="Genomic_DNA"/>
</dbReference>
<evidence type="ECO:0000313" key="3">
    <source>
        <dbReference type="Proteomes" id="UP000594637"/>
    </source>
</evidence>
<organism evidence="2 3">
    <name type="scientific">Actinomyces respiraculi</name>
    <dbReference type="NCBI Taxonomy" id="2744574"/>
    <lineage>
        <taxon>Bacteria</taxon>
        <taxon>Bacillati</taxon>
        <taxon>Actinomycetota</taxon>
        <taxon>Actinomycetes</taxon>
        <taxon>Actinomycetales</taxon>
        <taxon>Actinomycetaceae</taxon>
        <taxon>Actinomyces</taxon>
    </lineage>
</organism>
<feature type="transmembrane region" description="Helical" evidence="1">
    <location>
        <begin position="100"/>
        <end position="127"/>
    </location>
</feature>
<feature type="transmembrane region" description="Helical" evidence="1">
    <location>
        <begin position="21"/>
        <end position="41"/>
    </location>
</feature>
<accession>A0A7T0LM77</accession>
<feature type="transmembrane region" description="Helical" evidence="1">
    <location>
        <begin position="240"/>
        <end position="261"/>
    </location>
</feature>
<dbReference type="KEGG" id="arep:ID810_03335"/>
<evidence type="ECO:0000313" key="2">
    <source>
        <dbReference type="EMBL" id="QPL05996.1"/>
    </source>
</evidence>
<evidence type="ECO:0000256" key="1">
    <source>
        <dbReference type="SAM" id="Phobius"/>
    </source>
</evidence>
<gene>
    <name evidence="2" type="ORF">ID810_03335</name>
</gene>
<name>A0A7T0LM77_9ACTO</name>
<keyword evidence="1" id="KW-1133">Transmembrane helix</keyword>
<dbReference type="Proteomes" id="UP000594637">
    <property type="component" value="Chromosome"/>
</dbReference>
<sequence length="271" mass="28395">MMRTLLAEETRTLGPVHAKTIGVLLIAGIGALAVGLVPHAMGADAPTLMAVTGAAIAFALPVPIIAIHTLAEYWQTMHGRRGYLTMSLPARGREIFGAKLLYLMAAVMVALAVAVGGLTVVVLVRAWMNDVPPADVWDGILSLLDLIGTAAAWSIGAVAVVQLLSFLVMWVSVMSVAAQTRWNHLGIGGAVIGMVLVYLVCQVLFAAAMMLVPLGMDMGTGDLVARSMLPDLLSGVEPTVLGLGFVPVSVLVSVALAWWAVHALEHHASLR</sequence>
<dbReference type="AlphaFoldDB" id="A0A7T0LM77"/>
<protein>
    <submittedName>
        <fullName evidence="2">Uncharacterized protein</fullName>
    </submittedName>
</protein>
<keyword evidence="1" id="KW-0812">Transmembrane</keyword>
<reference evidence="2 3" key="1">
    <citation type="submission" date="2020-11" db="EMBL/GenBank/DDBJ databases">
        <title>Actinomyces sp. ZJ750.</title>
        <authorList>
            <person name="Zhou J."/>
        </authorList>
    </citation>
    <scope>NUCLEOTIDE SEQUENCE [LARGE SCALE GENOMIC DNA]</scope>
    <source>
        <strain evidence="2 3">ZJ750</strain>
    </source>
</reference>
<feature type="transmembrane region" description="Helical" evidence="1">
    <location>
        <begin position="47"/>
        <end position="71"/>
    </location>
</feature>
<feature type="transmembrane region" description="Helical" evidence="1">
    <location>
        <begin position="185"/>
        <end position="212"/>
    </location>
</feature>
<feature type="transmembrane region" description="Helical" evidence="1">
    <location>
        <begin position="147"/>
        <end position="173"/>
    </location>
</feature>